<comment type="caution">
    <text evidence="2">The sequence shown here is derived from an EMBL/GenBank/DDBJ whole genome shotgun (WGS) entry which is preliminary data.</text>
</comment>
<evidence type="ECO:0000313" key="2">
    <source>
        <dbReference type="EMBL" id="RKF82964.1"/>
    </source>
</evidence>
<reference evidence="2 3" key="1">
    <citation type="journal article" date="2018" name="BMC Genomics">
        <title>Comparative genome analyses reveal sequence features reflecting distinct modes of host-adaptation between dicot and monocot powdery mildew.</title>
        <authorList>
            <person name="Wu Y."/>
            <person name="Ma X."/>
            <person name="Pan Z."/>
            <person name="Kale S.D."/>
            <person name="Song Y."/>
            <person name="King H."/>
            <person name="Zhang Q."/>
            <person name="Presley C."/>
            <person name="Deng X."/>
            <person name="Wei C.I."/>
            <person name="Xiao S."/>
        </authorList>
    </citation>
    <scope>NUCLEOTIDE SEQUENCE [LARGE SCALE GENOMIC DNA]</scope>
    <source>
        <strain evidence="2">UCSC1</strain>
    </source>
</reference>
<feature type="non-terminal residue" evidence="2">
    <location>
        <position position="1"/>
    </location>
</feature>
<dbReference type="EMBL" id="MCBR01000863">
    <property type="protein sequence ID" value="RKF82964.1"/>
    <property type="molecule type" value="Genomic_DNA"/>
</dbReference>
<accession>A0A420J854</accession>
<feature type="compositionally biased region" description="Basic and acidic residues" evidence="1">
    <location>
        <begin position="75"/>
        <end position="86"/>
    </location>
</feature>
<dbReference type="AlphaFoldDB" id="A0A420J854"/>
<dbReference type="Proteomes" id="UP000285405">
    <property type="component" value="Unassembled WGS sequence"/>
</dbReference>
<name>A0A420J854_9PEZI</name>
<protein>
    <submittedName>
        <fullName evidence="2">Integrase and RNaseH domain-containing protein</fullName>
    </submittedName>
</protein>
<organism evidence="2 3">
    <name type="scientific">Golovinomyces cichoracearum</name>
    <dbReference type="NCBI Taxonomy" id="62708"/>
    <lineage>
        <taxon>Eukaryota</taxon>
        <taxon>Fungi</taxon>
        <taxon>Dikarya</taxon>
        <taxon>Ascomycota</taxon>
        <taxon>Pezizomycotina</taxon>
        <taxon>Leotiomycetes</taxon>
        <taxon>Erysiphales</taxon>
        <taxon>Erysiphaceae</taxon>
        <taxon>Golovinomyces</taxon>
    </lineage>
</organism>
<feature type="region of interest" description="Disordered" evidence="1">
    <location>
        <begin position="71"/>
        <end position="144"/>
    </location>
</feature>
<proteinExistence type="predicted"/>
<feature type="region of interest" description="Disordered" evidence="1">
    <location>
        <begin position="332"/>
        <end position="356"/>
    </location>
</feature>
<feature type="compositionally biased region" description="Polar residues" evidence="1">
    <location>
        <begin position="87"/>
        <end position="98"/>
    </location>
</feature>
<sequence length="541" mass="62762">TVTDFEQWTASEFKALDSRIRRELRQAVRYGGIYTGRSGARYDAQFPSILTLESLSPWDEYELQTADLHANTEANRQRKELSRLDQTRGSTQTNQASEGNDIDTQDPNTSIPSAPLIKAIGTSRITHKQNSNEDLDDPSSIDSKEYLTIPPKHVSNQPLDAAKVTTFVRIWDKSYNYTGEPYDILDEKVRYFLDICFAAQVKPSQFYAVFSMALAKRAKDYYLANVDSTATSRDIMRAENEDKDPAIILQKLLDRLQQCQRALGPSYQGEDQLMANTVRACRRAQELRMGFFTTSVTFEQLSSQLRSSLETVKQRTISKNFHTESNSYFIDRKFNRRRNNKDYRPGPQQENSARSQTKRCYVCRKQRCWSSNHSEQERQLMRYRYFKNLERREKQSNEQKYSAYLLQYEEKPEQNEEDDIADSTDDDDEVFTRDIHFTAAYLSDKAFIHRQTANLNEYNENDEAKTNLPQLFLLDRYNREIFQRIIPDSGAVNTSTAGKYQVEALKLQDPSVTIEISKAGEAKRENPMWGDKYIPDQVSAY</sequence>
<evidence type="ECO:0000313" key="3">
    <source>
        <dbReference type="Proteomes" id="UP000285405"/>
    </source>
</evidence>
<dbReference type="OrthoDB" id="3599631at2759"/>
<evidence type="ECO:0000256" key="1">
    <source>
        <dbReference type="SAM" id="MobiDB-lite"/>
    </source>
</evidence>
<gene>
    <name evidence="2" type="ORF">GcC1_008022</name>
</gene>